<feature type="domain" description="EF-hand" evidence="7">
    <location>
        <begin position="378"/>
        <end position="408"/>
    </location>
</feature>
<organism evidence="8 9">
    <name type="scientific">Stephanodiscus triporus</name>
    <dbReference type="NCBI Taxonomy" id="2934178"/>
    <lineage>
        <taxon>Eukaryota</taxon>
        <taxon>Sar</taxon>
        <taxon>Stramenopiles</taxon>
        <taxon>Ochrophyta</taxon>
        <taxon>Bacillariophyta</taxon>
        <taxon>Coscinodiscophyceae</taxon>
        <taxon>Thalassiosirophycidae</taxon>
        <taxon>Stephanodiscales</taxon>
        <taxon>Stephanodiscaceae</taxon>
        <taxon>Stephanodiscus</taxon>
    </lineage>
</organism>
<dbReference type="InterPro" id="IPR000850">
    <property type="entry name" value="Adenylat/UMP-CMP_kin"/>
</dbReference>
<comment type="caution">
    <text evidence="8">The sequence shown here is derived from an EMBL/GenBank/DDBJ whole genome shotgun (WGS) entry which is preliminary data.</text>
</comment>
<dbReference type="EMBL" id="JALLAZ020000146">
    <property type="protein sequence ID" value="KAL3802465.1"/>
    <property type="molecule type" value="Genomic_DNA"/>
</dbReference>
<feature type="repeat" description="ANK" evidence="5">
    <location>
        <begin position="170"/>
        <end position="202"/>
    </location>
</feature>
<dbReference type="GO" id="GO:0016301">
    <property type="term" value="F:kinase activity"/>
    <property type="evidence" value="ECO:0007669"/>
    <property type="project" value="UniProtKB-KW"/>
</dbReference>
<feature type="region of interest" description="Disordered" evidence="6">
    <location>
        <begin position="84"/>
        <end position="141"/>
    </location>
</feature>
<sequence>MLSSTLAARSLLARQVSAAHIDLARRWRWSYPRRSRCCDPNDDPVVRRASSSSLVLALPHVSSSSSSRAVDDAAVVFPPSSAAHRIARHRPRWPRGQQQQQHSRRRSYHPPPADDEGLDDDGDGRLDPRGGGGDDLDDMCREHIDMPADDFAEGCRFLHQVALGNVEERDDDYRLHIAASEGHLSICQFLVNSGARINRSDRWGGSPLDDAHRHRHLDCVEYLRGEGGTFGSSSQATNFIAAASEGDVEEVATLLRLGNVNVNGGDYDMRTAMHLAAGNGHYKVVEYLCQNGADVNVVDRWGGKPLDDAQFDGHKDCVELLLKYGARYGKENASIEREALFDLFEQYAKTRDGKRSLDWEDVKALLHGIGHEPKDYYVRNLFKVVDEDDNGYIDKEEFVEHSDLFLQGSPARIILVVGGPGSGKGVLSDRLVKECGVVHLSSGNMLREEVEAGTLLGKQVESIMKSGGLVSSAIMVALMQKKMKDYPGKRILLDGFPRSAENARDLVAMCGKPELALHVDCHDTVLIERILARGKTGGRADDNIHTALERIRTYHKYHQLTIDFLREEHVPIVNLDGSATAEGVWEQLRAVGRLMRKAVGHSTNVQNRESKSKNGGIPIPAD</sequence>
<dbReference type="AlphaFoldDB" id="A0ABD3QQ11"/>
<dbReference type="Pfam" id="PF13637">
    <property type="entry name" value="Ank_4"/>
    <property type="match status" value="1"/>
</dbReference>
<dbReference type="SUPFAM" id="SSF47473">
    <property type="entry name" value="EF-hand"/>
    <property type="match status" value="1"/>
</dbReference>
<dbReference type="SMART" id="SM00248">
    <property type="entry name" value="ANK"/>
    <property type="match status" value="5"/>
</dbReference>
<dbReference type="InterPro" id="IPR033690">
    <property type="entry name" value="Adenylat_kinase_CS"/>
</dbReference>
<dbReference type="Pfam" id="PF12796">
    <property type="entry name" value="Ank_2"/>
    <property type="match status" value="1"/>
</dbReference>
<feature type="repeat" description="ANK" evidence="5">
    <location>
        <begin position="268"/>
        <end position="300"/>
    </location>
</feature>
<reference evidence="8 9" key="1">
    <citation type="submission" date="2024-10" db="EMBL/GenBank/DDBJ databases">
        <title>Updated reference genomes for cyclostephanoid diatoms.</title>
        <authorList>
            <person name="Roberts W.R."/>
            <person name="Alverson A.J."/>
        </authorList>
    </citation>
    <scope>NUCLEOTIDE SEQUENCE [LARGE SCALE GENOMIC DNA]</scope>
    <source>
        <strain evidence="8 9">AJA276-08</strain>
    </source>
</reference>
<dbReference type="HAMAP" id="MF_00235">
    <property type="entry name" value="Adenylate_kinase_Adk"/>
    <property type="match status" value="1"/>
</dbReference>
<dbReference type="InterPro" id="IPR036770">
    <property type="entry name" value="Ankyrin_rpt-contain_sf"/>
</dbReference>
<dbReference type="SUPFAM" id="SSF52540">
    <property type="entry name" value="P-loop containing nucleoside triphosphate hydrolases"/>
    <property type="match status" value="1"/>
</dbReference>
<feature type="region of interest" description="Disordered" evidence="6">
    <location>
        <begin position="600"/>
        <end position="622"/>
    </location>
</feature>
<dbReference type="InterPro" id="IPR011992">
    <property type="entry name" value="EF-hand-dom_pair"/>
</dbReference>
<keyword evidence="9" id="KW-1185">Reference proteome</keyword>
<keyword evidence="1" id="KW-0808">Transferase</keyword>
<dbReference type="GO" id="GO:0000166">
    <property type="term" value="F:nucleotide binding"/>
    <property type="evidence" value="ECO:0007669"/>
    <property type="project" value="UniProtKB-KW"/>
</dbReference>
<dbReference type="SUPFAM" id="SSF48403">
    <property type="entry name" value="Ankyrin repeat"/>
    <property type="match status" value="1"/>
</dbReference>
<evidence type="ECO:0000256" key="3">
    <source>
        <dbReference type="ARBA" id="ARBA00022777"/>
    </source>
</evidence>
<keyword evidence="5" id="KW-0040">ANK repeat</keyword>
<dbReference type="InterPro" id="IPR027417">
    <property type="entry name" value="P-loop_NTPase"/>
</dbReference>
<dbReference type="PROSITE" id="PS00018">
    <property type="entry name" value="EF_HAND_1"/>
    <property type="match status" value="1"/>
</dbReference>
<keyword evidence="3" id="KW-0418">Kinase</keyword>
<dbReference type="CDD" id="cd00051">
    <property type="entry name" value="EFh"/>
    <property type="match status" value="1"/>
</dbReference>
<evidence type="ECO:0000313" key="8">
    <source>
        <dbReference type="EMBL" id="KAL3802465.1"/>
    </source>
</evidence>
<dbReference type="Gene3D" id="1.25.40.20">
    <property type="entry name" value="Ankyrin repeat-containing domain"/>
    <property type="match status" value="2"/>
</dbReference>
<dbReference type="InterPro" id="IPR002110">
    <property type="entry name" value="Ankyrin_rpt"/>
</dbReference>
<dbReference type="PROSITE" id="PS50088">
    <property type="entry name" value="ANK_REPEAT"/>
    <property type="match status" value="2"/>
</dbReference>
<dbReference type="Proteomes" id="UP001530315">
    <property type="component" value="Unassembled WGS sequence"/>
</dbReference>
<evidence type="ECO:0000256" key="4">
    <source>
        <dbReference type="ARBA" id="ARBA00022837"/>
    </source>
</evidence>
<evidence type="ECO:0000256" key="5">
    <source>
        <dbReference type="PROSITE-ProRule" id="PRU00023"/>
    </source>
</evidence>
<protein>
    <recommendedName>
        <fullName evidence="7">EF-hand domain-containing protein</fullName>
    </recommendedName>
</protein>
<dbReference type="PANTHER" id="PTHR23359">
    <property type="entry name" value="NUCLEOTIDE KINASE"/>
    <property type="match status" value="1"/>
</dbReference>
<dbReference type="Gene3D" id="3.40.50.300">
    <property type="entry name" value="P-loop containing nucleotide triphosphate hydrolases"/>
    <property type="match status" value="1"/>
</dbReference>
<proteinExistence type="inferred from homology"/>
<dbReference type="Pfam" id="PF13499">
    <property type="entry name" value="EF-hand_7"/>
    <property type="match status" value="1"/>
</dbReference>
<dbReference type="PROSITE" id="PS00113">
    <property type="entry name" value="ADENYLATE_KINASE"/>
    <property type="match status" value="1"/>
</dbReference>
<dbReference type="PROSITE" id="PS50297">
    <property type="entry name" value="ANK_REP_REGION"/>
    <property type="match status" value="2"/>
</dbReference>
<feature type="compositionally biased region" description="Acidic residues" evidence="6">
    <location>
        <begin position="113"/>
        <end position="122"/>
    </location>
</feature>
<evidence type="ECO:0000313" key="9">
    <source>
        <dbReference type="Proteomes" id="UP001530315"/>
    </source>
</evidence>
<keyword evidence="2" id="KW-0547">Nucleotide-binding</keyword>
<gene>
    <name evidence="8" type="ORF">ACHAW5_009724</name>
</gene>
<dbReference type="Gene3D" id="1.10.238.10">
    <property type="entry name" value="EF-hand"/>
    <property type="match status" value="1"/>
</dbReference>
<dbReference type="CDD" id="cd01428">
    <property type="entry name" value="ADK"/>
    <property type="match status" value="1"/>
</dbReference>
<dbReference type="InterPro" id="IPR002048">
    <property type="entry name" value="EF_hand_dom"/>
</dbReference>
<accession>A0ABD3QQ11</accession>
<evidence type="ECO:0000256" key="1">
    <source>
        <dbReference type="ARBA" id="ARBA00022679"/>
    </source>
</evidence>
<keyword evidence="4" id="KW-0106">Calcium</keyword>
<dbReference type="InterPro" id="IPR018247">
    <property type="entry name" value="EF_Hand_1_Ca_BS"/>
</dbReference>
<dbReference type="PRINTS" id="PR00094">
    <property type="entry name" value="ADENYLTKNASE"/>
</dbReference>
<dbReference type="Pfam" id="PF00406">
    <property type="entry name" value="ADK"/>
    <property type="match status" value="1"/>
</dbReference>
<evidence type="ECO:0000256" key="2">
    <source>
        <dbReference type="ARBA" id="ARBA00022741"/>
    </source>
</evidence>
<evidence type="ECO:0000259" key="7">
    <source>
        <dbReference type="PROSITE" id="PS50222"/>
    </source>
</evidence>
<dbReference type="PROSITE" id="PS50222">
    <property type="entry name" value="EF_HAND_2"/>
    <property type="match status" value="1"/>
</dbReference>
<name>A0ABD3QQ11_9STRA</name>
<evidence type="ECO:0000256" key="6">
    <source>
        <dbReference type="SAM" id="MobiDB-lite"/>
    </source>
</evidence>